<keyword evidence="4" id="KW-1003">Cell membrane</keyword>
<evidence type="ECO:0000256" key="6">
    <source>
        <dbReference type="ARBA" id="ARBA00025321"/>
    </source>
</evidence>
<dbReference type="InterPro" id="IPR012413">
    <property type="entry name" value="BA14K"/>
</dbReference>
<keyword evidence="5" id="KW-0430">Lectin</keyword>
<keyword evidence="4" id="KW-0472">Membrane</keyword>
<comment type="subcellular location">
    <subcellularLocation>
        <location evidence="1">Membrane</location>
        <topology evidence="1">Single-pass membrane protein</topology>
    </subcellularLocation>
</comment>
<evidence type="ECO:0000256" key="3">
    <source>
        <dbReference type="ARBA" id="ARBA00020552"/>
    </source>
</evidence>
<name>A0A7W6P9V1_9HYPH</name>
<dbReference type="RefSeq" id="WP_246413740.1">
    <property type="nucleotide sequence ID" value="NZ_JACIDZ010000006.1"/>
</dbReference>
<dbReference type="GO" id="GO:0016020">
    <property type="term" value="C:membrane"/>
    <property type="evidence" value="ECO:0007669"/>
    <property type="project" value="UniProtKB-SubCell"/>
</dbReference>
<evidence type="ECO:0000256" key="5">
    <source>
        <dbReference type="ARBA" id="ARBA00022734"/>
    </source>
</evidence>
<dbReference type="AlphaFoldDB" id="A0A7W6P9V1"/>
<dbReference type="EMBL" id="JACIDZ010000006">
    <property type="protein sequence ID" value="MBB4122185.1"/>
    <property type="molecule type" value="Genomic_DNA"/>
</dbReference>
<comment type="caution">
    <text evidence="8">The sequence shown here is derived from an EMBL/GenBank/DDBJ whole genome shotgun (WGS) entry which is preliminary data.</text>
</comment>
<evidence type="ECO:0000256" key="2">
    <source>
        <dbReference type="ARBA" id="ARBA00010270"/>
    </source>
</evidence>
<keyword evidence="7" id="KW-0732">Signal</keyword>
<comment type="similarity">
    <text evidence="2">Belongs to the BA14k family.</text>
</comment>
<evidence type="ECO:0000313" key="9">
    <source>
        <dbReference type="Proteomes" id="UP000530571"/>
    </source>
</evidence>
<dbReference type="Proteomes" id="UP000530571">
    <property type="component" value="Unassembled WGS sequence"/>
</dbReference>
<feature type="signal peptide" evidence="7">
    <location>
        <begin position="1"/>
        <end position="28"/>
    </location>
</feature>
<evidence type="ECO:0000256" key="7">
    <source>
        <dbReference type="SAM" id="SignalP"/>
    </source>
</evidence>
<accession>A0A7W6P9V1</accession>
<dbReference type="GO" id="GO:0030246">
    <property type="term" value="F:carbohydrate binding"/>
    <property type="evidence" value="ECO:0007669"/>
    <property type="project" value="UniProtKB-KW"/>
</dbReference>
<comment type="function">
    <text evidence="6">Has immunoglobulin-binding and hemagglutination properties, and can bind to mannose. Essential for virulence. May be involved in LPS biosynthesis or polysaccharide transport.</text>
</comment>
<evidence type="ECO:0000256" key="1">
    <source>
        <dbReference type="ARBA" id="ARBA00004167"/>
    </source>
</evidence>
<feature type="chain" id="PRO_5030819582" description="Lectin-like protein BA14k" evidence="7">
    <location>
        <begin position="29"/>
        <end position="201"/>
    </location>
</feature>
<sequence>MLKAVRKAFVAVVAAGMLAAAAITPAAAHPAGGFHGGGFHGGGFGHYHGVPMGPGPALHGGLHGPVAPHWHGNPGGPGWNGGGRYGPHWHGNPPPPYRPVGPYPGPYFGPVYGGPYGPYGPGWYGGPYWNNWGPAITFGAGALIGGGVAAAASSGDAAPVQAGINPKHYQWCEDHYKSYRASDNTYQPYHGPRKECTSPYY</sequence>
<organism evidence="8 9">
    <name type="scientific">Martelella radicis</name>
    <dbReference type="NCBI Taxonomy" id="1397476"/>
    <lineage>
        <taxon>Bacteria</taxon>
        <taxon>Pseudomonadati</taxon>
        <taxon>Pseudomonadota</taxon>
        <taxon>Alphaproteobacteria</taxon>
        <taxon>Hyphomicrobiales</taxon>
        <taxon>Aurantimonadaceae</taxon>
        <taxon>Martelella</taxon>
    </lineage>
</organism>
<proteinExistence type="inferred from homology"/>
<keyword evidence="9" id="KW-1185">Reference proteome</keyword>
<reference evidence="8 9" key="1">
    <citation type="submission" date="2020-08" db="EMBL/GenBank/DDBJ databases">
        <title>Genomic Encyclopedia of Type Strains, Phase IV (KMG-IV): sequencing the most valuable type-strain genomes for metagenomic binning, comparative biology and taxonomic classification.</title>
        <authorList>
            <person name="Goeker M."/>
        </authorList>
    </citation>
    <scope>NUCLEOTIDE SEQUENCE [LARGE SCALE GENOMIC DNA]</scope>
    <source>
        <strain evidence="8 9">DSM 28101</strain>
    </source>
</reference>
<evidence type="ECO:0000256" key="4">
    <source>
        <dbReference type="ARBA" id="ARBA00022475"/>
    </source>
</evidence>
<protein>
    <recommendedName>
        <fullName evidence="3">Lectin-like protein BA14k</fullName>
    </recommendedName>
</protein>
<gene>
    <name evidence="8" type="ORF">GGR30_002114</name>
</gene>
<evidence type="ECO:0000313" key="8">
    <source>
        <dbReference type="EMBL" id="MBB4122185.1"/>
    </source>
</evidence>
<dbReference type="Pfam" id="PF07886">
    <property type="entry name" value="BA14K"/>
    <property type="match status" value="1"/>
</dbReference>